<organism evidence="2 3">
    <name type="scientific">Trypanosoma brucei gambiense (strain MHOM/CI/86/DAL972)</name>
    <dbReference type="NCBI Taxonomy" id="679716"/>
    <lineage>
        <taxon>Eukaryota</taxon>
        <taxon>Discoba</taxon>
        <taxon>Euglenozoa</taxon>
        <taxon>Kinetoplastea</taxon>
        <taxon>Metakinetoplastina</taxon>
        <taxon>Trypanosomatida</taxon>
        <taxon>Trypanosomatidae</taxon>
        <taxon>Trypanosoma</taxon>
    </lineage>
</organism>
<dbReference type="AlphaFoldDB" id="C9ZUD0"/>
<evidence type="ECO:0000313" key="2">
    <source>
        <dbReference type="EMBL" id="CBH13017.1"/>
    </source>
</evidence>
<dbReference type="EMBL" id="FN554970">
    <property type="protein sequence ID" value="CBH13017.1"/>
    <property type="molecule type" value="Genomic_DNA"/>
</dbReference>
<feature type="region of interest" description="Disordered" evidence="1">
    <location>
        <begin position="1"/>
        <end position="35"/>
    </location>
</feature>
<sequence length="122" mass="13474">MKGPVWKAPVKGEGIEQRQASTQHKPKRLHTVTKYSPAPSSKHFTWVEKRAASYLVQNSYRNNRMVQQKAIQEGSLPVRFFSRDHCGTNLTAGHGTTTSDSSVSLFTISIQTSSTSLIANIG</sequence>
<dbReference type="Proteomes" id="UP000002316">
    <property type="component" value="Chromosome 7"/>
</dbReference>
<gene>
    <name evidence="2" type="ORF">TbgDal_VII8675</name>
</gene>
<reference evidence="3" key="1">
    <citation type="journal article" date="2010" name="PLoS Negl. Trop. Dis.">
        <title>The genome sequence of Trypanosoma brucei gambiense, causative agent of chronic human african trypanosomiasis.</title>
        <authorList>
            <person name="Jackson A.P."/>
            <person name="Sanders M."/>
            <person name="Berry A."/>
            <person name="McQuillan J."/>
            <person name="Aslett M.A."/>
            <person name="Quail M.A."/>
            <person name="Chukualim B."/>
            <person name="Capewell P."/>
            <person name="MacLeod A."/>
            <person name="Melville S.E."/>
            <person name="Gibson W."/>
            <person name="Barry J.D."/>
            <person name="Berriman M."/>
            <person name="Hertz-Fowler C."/>
        </authorList>
    </citation>
    <scope>NUCLEOTIDE SEQUENCE [LARGE SCALE GENOMIC DNA]</scope>
    <source>
        <strain evidence="3">MHOM/CI/86/DAL972</strain>
    </source>
</reference>
<proteinExistence type="predicted"/>
<evidence type="ECO:0000256" key="1">
    <source>
        <dbReference type="SAM" id="MobiDB-lite"/>
    </source>
</evidence>
<protein>
    <submittedName>
        <fullName evidence="2">Uncharacterized protein</fullName>
    </submittedName>
</protein>
<name>C9ZUD0_TRYB9</name>
<dbReference type="RefSeq" id="XP_011775295.1">
    <property type="nucleotide sequence ID" value="XM_011776993.1"/>
</dbReference>
<accession>C9ZUD0</accession>
<dbReference type="KEGG" id="tbg:TbgDal_VII8675"/>
<evidence type="ECO:0000313" key="3">
    <source>
        <dbReference type="Proteomes" id="UP000002316"/>
    </source>
</evidence>
<dbReference type="GeneID" id="23863208"/>